<reference evidence="1 2" key="1">
    <citation type="submission" date="2013-08" db="EMBL/GenBank/DDBJ databases">
        <title>Gluconobacter thailandicus NBRC 3257 whole genome sequence.</title>
        <authorList>
            <person name="Matsutani M."/>
            <person name="Yakushi T."/>
            <person name="Matsushita K."/>
        </authorList>
    </citation>
    <scope>NUCLEOTIDE SEQUENCE [LARGE SCALE GENOMIC DNA]</scope>
    <source>
        <strain evidence="1 2">NBRC 3257</strain>
    </source>
</reference>
<protein>
    <recommendedName>
        <fullName evidence="3">Transposase</fullName>
    </recommendedName>
</protein>
<accession>A0ABQ0IUP3</accession>
<name>A0ABQ0IUP3_GLUTH</name>
<sequence length="47" mass="5283">MAHRNPEPRYGEVFPGKLCLLQKLLCLMDGMKIRRDGLAGGRRKVSA</sequence>
<keyword evidence="2" id="KW-1185">Reference proteome</keyword>
<dbReference type="Proteomes" id="UP000018209">
    <property type="component" value="Unassembled WGS sequence"/>
</dbReference>
<dbReference type="EMBL" id="BASM01000013">
    <property type="protein sequence ID" value="GAD25912.1"/>
    <property type="molecule type" value="Genomic_DNA"/>
</dbReference>
<comment type="caution">
    <text evidence="1">The sequence shown here is derived from an EMBL/GenBank/DDBJ whole genome shotgun (WGS) entry which is preliminary data.</text>
</comment>
<evidence type="ECO:0000313" key="2">
    <source>
        <dbReference type="Proteomes" id="UP000018209"/>
    </source>
</evidence>
<gene>
    <name evidence="1" type="ORF">NBRC3257_0911</name>
</gene>
<evidence type="ECO:0000313" key="1">
    <source>
        <dbReference type="EMBL" id="GAD25912.1"/>
    </source>
</evidence>
<organism evidence="1 2">
    <name type="scientific">Gluconobacter thailandicus NBRC 3257</name>
    <dbReference type="NCBI Taxonomy" id="1381097"/>
    <lineage>
        <taxon>Bacteria</taxon>
        <taxon>Pseudomonadati</taxon>
        <taxon>Pseudomonadota</taxon>
        <taxon>Alphaproteobacteria</taxon>
        <taxon>Acetobacterales</taxon>
        <taxon>Acetobacteraceae</taxon>
        <taxon>Gluconobacter</taxon>
    </lineage>
</organism>
<proteinExistence type="predicted"/>
<evidence type="ECO:0008006" key="3">
    <source>
        <dbReference type="Google" id="ProtNLM"/>
    </source>
</evidence>